<dbReference type="PANTHER" id="PTHR11830">
    <property type="entry name" value="40S RIBOSOMAL PROTEIN S3A"/>
    <property type="match status" value="1"/>
</dbReference>
<evidence type="ECO:0000256" key="11">
    <source>
        <dbReference type="ARBA" id="ARBA00022801"/>
    </source>
</evidence>
<evidence type="ECO:0000256" key="7">
    <source>
        <dbReference type="ARBA" id="ARBA00022553"/>
    </source>
</evidence>
<organism evidence="16 18">
    <name type="scientific">Dracunculus medinensis</name>
    <name type="common">Guinea worm</name>
    <dbReference type="NCBI Taxonomy" id="318479"/>
    <lineage>
        <taxon>Eukaryota</taxon>
        <taxon>Metazoa</taxon>
        <taxon>Ecdysozoa</taxon>
        <taxon>Nematoda</taxon>
        <taxon>Chromadorea</taxon>
        <taxon>Rhabditida</taxon>
        <taxon>Spirurina</taxon>
        <taxon>Dracunculoidea</taxon>
        <taxon>Dracunculidae</taxon>
        <taxon>Dracunculus</taxon>
    </lineage>
</organism>
<dbReference type="WBParaSite" id="DME_0000068101-mRNA-1">
    <property type="protein sequence ID" value="DME_0000068101-mRNA-1"/>
    <property type="gene ID" value="DME_0000068101"/>
</dbReference>
<dbReference type="InterPro" id="IPR028889">
    <property type="entry name" value="USP"/>
</dbReference>
<evidence type="ECO:0000256" key="1">
    <source>
        <dbReference type="ARBA" id="ARBA00000707"/>
    </source>
</evidence>
<reference evidence="18" key="1">
    <citation type="submission" date="2017-02" db="UniProtKB">
        <authorList>
            <consortium name="WormBaseParasite"/>
        </authorList>
    </citation>
    <scope>IDENTIFICATION</scope>
</reference>
<keyword evidence="10" id="KW-0833">Ubl conjugation pathway</keyword>
<evidence type="ECO:0000256" key="8">
    <source>
        <dbReference type="ARBA" id="ARBA00022670"/>
    </source>
</evidence>
<gene>
    <name evidence="15" type="ORF">DME_LOCUS5041</name>
</gene>
<evidence type="ECO:0000256" key="6">
    <source>
        <dbReference type="ARBA" id="ARBA00022490"/>
    </source>
</evidence>
<dbReference type="EC" id="3.4.19.12" evidence="5"/>
<dbReference type="PROSITE" id="PS50235">
    <property type="entry name" value="USP_3"/>
    <property type="match status" value="1"/>
</dbReference>
<dbReference type="InterPro" id="IPR038765">
    <property type="entry name" value="Papain-like_cys_pep_sf"/>
</dbReference>
<dbReference type="GO" id="GO:0005813">
    <property type="term" value="C:centrosome"/>
    <property type="evidence" value="ECO:0007669"/>
    <property type="project" value="UniProtKB-SubCell"/>
</dbReference>
<evidence type="ECO:0000256" key="3">
    <source>
        <dbReference type="ARBA" id="ARBA00004556"/>
    </source>
</evidence>
<feature type="domain" description="USP" evidence="14">
    <location>
        <begin position="448"/>
        <end position="782"/>
    </location>
</feature>
<keyword evidence="8" id="KW-0645">Protease</keyword>
<dbReference type="Proteomes" id="UP000274756">
    <property type="component" value="Unassembled WGS sequence"/>
</dbReference>
<evidence type="ECO:0000313" key="18">
    <source>
        <dbReference type="WBParaSite" id="DME_0000068101-mRNA-1"/>
    </source>
</evidence>
<dbReference type="SUPFAM" id="SSF54001">
    <property type="entry name" value="Cysteine proteinases"/>
    <property type="match status" value="1"/>
</dbReference>
<accession>A0A0N4U209</accession>
<reference evidence="15 17" key="2">
    <citation type="submission" date="2018-11" db="EMBL/GenBank/DDBJ databases">
        <authorList>
            <consortium name="Pathogen Informatics"/>
        </authorList>
    </citation>
    <scope>NUCLEOTIDE SEQUENCE [LARGE SCALE GENOMIC DNA]</scope>
</reference>
<dbReference type="STRING" id="318479.A0A0N4U209"/>
<keyword evidence="11" id="KW-0378">Hydrolase</keyword>
<dbReference type="GO" id="GO:0046872">
    <property type="term" value="F:metal ion binding"/>
    <property type="evidence" value="ECO:0007669"/>
    <property type="project" value="UniProtKB-KW"/>
</dbReference>
<proteinExistence type="inferred from homology"/>
<keyword evidence="9" id="KW-0479">Metal-binding</keyword>
<keyword evidence="13" id="KW-0862">Zinc</keyword>
<keyword evidence="6" id="KW-0963">Cytoplasm</keyword>
<comment type="similarity">
    <text evidence="4">Belongs to the peptidase C19 family.</text>
</comment>
<name>A0A0N4U209_DRAME</name>
<keyword evidence="12" id="KW-0788">Thiol protease</keyword>
<dbReference type="GO" id="GO:0006508">
    <property type="term" value="P:proteolysis"/>
    <property type="evidence" value="ECO:0007669"/>
    <property type="project" value="UniProtKB-KW"/>
</dbReference>
<dbReference type="SMART" id="SM01052">
    <property type="entry name" value="CAP_GLY"/>
    <property type="match status" value="1"/>
</dbReference>
<evidence type="ECO:0000256" key="13">
    <source>
        <dbReference type="ARBA" id="ARBA00022833"/>
    </source>
</evidence>
<evidence type="ECO:0000256" key="9">
    <source>
        <dbReference type="ARBA" id="ARBA00022723"/>
    </source>
</evidence>
<evidence type="ECO:0000259" key="14">
    <source>
        <dbReference type="PROSITE" id="PS50235"/>
    </source>
</evidence>
<dbReference type="OrthoDB" id="6287070at2759"/>
<sequence length="836" mass="94027">MVDSPILPREGMSAFGSMDGLYNGRRLFTAPNNGAVLVSGDYLQSPSVTKQNANILPFSTENFENFQNQHPSFARKASNSSTNNNSNANCTIENSPYVHQVPIRIVPEICRNYQKTLPHLVPYSINIPIVKHESISRSSHKASIEIHSKNEGEITNTCNFNASPSVVEPTVCTQNPVAHSNDYSKIDPSKHSISNETVSLSQLINSVSTGDRVVWFDASNIPRRGTVRWIGHLHGHSNIYVGVDFDEAVGGGTGRYEGVQLFRTALNHAGFLPLLVCIKESDLDDGSQGQSFRPMISQSFSDTLISQSNSLNRDVNANEKLLQSPFTVGSCVEVDFRGEKRFGVVKWIGRSSDEDCAVDEKIAAVEVENDLPLDWQSVSSNQQILFTTSNEFHQLNDIIVMVPISALRPDNRFATPIIGEAADGLGETAGKFFLSPTRMIENLVGRMKGIQGYRNSCYLDATLYAMFVQCNAFDSLLEKSEAIRNDELRCELVRILSTEIVYPLRRFHFVRADHVLNLRQLLERLLPEMRGLTSDEKDPEEFLAALFKKLLFVKPFLIMRNLADGKTDLAHICPLITEDLWSCEQRYIISVQSLLERSLFASNIQFAKDPKILILQLPRYGQQKVFDKIIPQQELDITHLVYDQRRPCATCGKLADLMCPECFLTKEVLLSEVTYCGLCYEKAHVGYDHRSQLLDSLSERGGLLSLTEHALSLTRRSQIAQRKLQLSAVLCIETSHYVSFVRSPSNKWFLFDSMADRVGLSDGYNIPQVKQCDKISSWLCESGWPKLQSFVSRERHLPSEVENDPSLLRLLSDCYICIYISDEKKNDGMNLSKFFA</sequence>
<dbReference type="InterPro" id="IPR001394">
    <property type="entry name" value="Peptidase_C19_UCH"/>
</dbReference>
<comment type="subcellular location">
    <subcellularLocation>
        <location evidence="2">Cytoplasm</location>
        <location evidence="2">Cytoskeleton</location>
        <location evidence="2">Microtubule organizing center</location>
        <location evidence="2">Centrosome</location>
    </subcellularLocation>
    <subcellularLocation>
        <location evidence="3">Cytoplasm</location>
        <location evidence="3">Perinuclear region</location>
    </subcellularLocation>
</comment>
<dbReference type="Proteomes" id="UP000038040">
    <property type="component" value="Unplaced"/>
</dbReference>
<dbReference type="GO" id="GO:0004843">
    <property type="term" value="F:cysteine-type deubiquitinase activity"/>
    <property type="evidence" value="ECO:0007669"/>
    <property type="project" value="UniProtKB-EC"/>
</dbReference>
<keyword evidence="17" id="KW-1185">Reference proteome</keyword>
<dbReference type="EMBL" id="UYYG01001151">
    <property type="protein sequence ID" value="VDN55068.1"/>
    <property type="molecule type" value="Genomic_DNA"/>
</dbReference>
<evidence type="ECO:0000313" key="17">
    <source>
        <dbReference type="Proteomes" id="UP000274756"/>
    </source>
</evidence>
<evidence type="ECO:0000256" key="4">
    <source>
        <dbReference type="ARBA" id="ARBA00009085"/>
    </source>
</evidence>
<evidence type="ECO:0000256" key="12">
    <source>
        <dbReference type="ARBA" id="ARBA00022807"/>
    </source>
</evidence>
<dbReference type="InterPro" id="IPR000938">
    <property type="entry name" value="CAP-Gly_domain"/>
</dbReference>
<dbReference type="GO" id="GO:0048471">
    <property type="term" value="C:perinuclear region of cytoplasm"/>
    <property type="evidence" value="ECO:0007669"/>
    <property type="project" value="UniProtKB-SubCell"/>
</dbReference>
<dbReference type="Gene3D" id="2.30.30.190">
    <property type="entry name" value="CAP Gly-rich-like domain"/>
    <property type="match status" value="1"/>
</dbReference>
<dbReference type="GO" id="GO:0016579">
    <property type="term" value="P:protein deubiquitination"/>
    <property type="evidence" value="ECO:0007669"/>
    <property type="project" value="InterPro"/>
</dbReference>
<evidence type="ECO:0000313" key="16">
    <source>
        <dbReference type="Proteomes" id="UP000038040"/>
    </source>
</evidence>
<dbReference type="AlphaFoldDB" id="A0A0N4U209"/>
<dbReference type="Gene3D" id="3.90.70.10">
    <property type="entry name" value="Cysteine proteinases"/>
    <property type="match status" value="1"/>
</dbReference>
<comment type="catalytic activity">
    <reaction evidence="1">
        <text>Thiol-dependent hydrolysis of ester, thioester, amide, peptide and isopeptide bonds formed by the C-terminal Gly of ubiquitin (a 76-residue protein attached to proteins as an intracellular targeting signal).</text>
        <dbReference type="EC" id="3.4.19.12"/>
    </reaction>
</comment>
<dbReference type="InterPro" id="IPR036859">
    <property type="entry name" value="CAP-Gly_dom_sf"/>
</dbReference>
<dbReference type="Pfam" id="PF00443">
    <property type="entry name" value="UCH"/>
    <property type="match status" value="1"/>
</dbReference>
<evidence type="ECO:0000256" key="2">
    <source>
        <dbReference type="ARBA" id="ARBA00004300"/>
    </source>
</evidence>
<evidence type="ECO:0000256" key="5">
    <source>
        <dbReference type="ARBA" id="ARBA00012759"/>
    </source>
</evidence>
<evidence type="ECO:0000313" key="15">
    <source>
        <dbReference type="EMBL" id="VDN55068.1"/>
    </source>
</evidence>
<evidence type="ECO:0000256" key="10">
    <source>
        <dbReference type="ARBA" id="ARBA00022786"/>
    </source>
</evidence>
<dbReference type="SUPFAM" id="SSF74924">
    <property type="entry name" value="Cap-Gly domain"/>
    <property type="match status" value="1"/>
</dbReference>
<dbReference type="Pfam" id="PF01302">
    <property type="entry name" value="CAP_GLY"/>
    <property type="match status" value="1"/>
</dbReference>
<keyword evidence="7" id="KW-0597">Phosphoprotein</keyword>
<protein>
    <recommendedName>
        <fullName evidence="5">ubiquitinyl hydrolase 1</fullName>
        <ecNumber evidence="5">3.4.19.12</ecNumber>
    </recommendedName>
</protein>